<evidence type="ECO:0000256" key="8">
    <source>
        <dbReference type="PROSITE-ProRule" id="PRU00703"/>
    </source>
</evidence>
<evidence type="ECO:0000256" key="5">
    <source>
        <dbReference type="ARBA" id="ARBA00022842"/>
    </source>
</evidence>
<evidence type="ECO:0000256" key="3">
    <source>
        <dbReference type="ARBA" id="ARBA00022448"/>
    </source>
</evidence>
<dbReference type="Gene3D" id="3.10.580.10">
    <property type="entry name" value="CBS-domain"/>
    <property type="match status" value="1"/>
</dbReference>
<evidence type="ECO:0000256" key="9">
    <source>
        <dbReference type="RuleBase" id="RU362011"/>
    </source>
</evidence>
<comment type="subunit">
    <text evidence="9">Homodimer.</text>
</comment>
<evidence type="ECO:0000256" key="1">
    <source>
        <dbReference type="ARBA" id="ARBA00004141"/>
    </source>
</evidence>
<dbReference type="SMART" id="SM00924">
    <property type="entry name" value="MgtE_N"/>
    <property type="match status" value="1"/>
</dbReference>
<evidence type="ECO:0000256" key="6">
    <source>
        <dbReference type="ARBA" id="ARBA00022989"/>
    </source>
</evidence>
<dbReference type="GO" id="GO:0005886">
    <property type="term" value="C:plasma membrane"/>
    <property type="evidence" value="ECO:0007669"/>
    <property type="project" value="UniProtKB-SubCell"/>
</dbReference>
<keyword evidence="9" id="KW-1003">Cell membrane</keyword>
<feature type="transmembrane region" description="Helical" evidence="9">
    <location>
        <begin position="321"/>
        <end position="342"/>
    </location>
</feature>
<name>A0A0E2YZ97_9GAMM</name>
<evidence type="ECO:0000313" key="12">
    <source>
        <dbReference type="Proteomes" id="UP000028839"/>
    </source>
</evidence>
<dbReference type="HOGENOM" id="CLU_037408_1_0_6"/>
<evidence type="ECO:0000313" key="11">
    <source>
        <dbReference type="EMBL" id="KFI18276.1"/>
    </source>
</evidence>
<comment type="subcellular location">
    <subcellularLocation>
        <location evidence="9">Cell membrane</location>
        <topology evidence="9">Multi-pass membrane protein</topology>
    </subcellularLocation>
    <subcellularLocation>
        <location evidence="1">Membrane</location>
        <topology evidence="1">Multi-pass membrane protein</topology>
    </subcellularLocation>
</comment>
<dbReference type="InterPro" id="IPR038076">
    <property type="entry name" value="MgtE_N_sf"/>
</dbReference>
<dbReference type="PANTHER" id="PTHR43773">
    <property type="entry name" value="MAGNESIUM TRANSPORTER MGTE"/>
    <property type="match status" value="1"/>
</dbReference>
<evidence type="ECO:0000256" key="7">
    <source>
        <dbReference type="ARBA" id="ARBA00023136"/>
    </source>
</evidence>
<keyword evidence="7 9" id="KW-0472">Membrane</keyword>
<dbReference type="OrthoDB" id="9790355at2"/>
<gene>
    <name evidence="11" type="ORF">IB75_14870</name>
</gene>
<keyword evidence="9" id="KW-0479">Metal-binding</keyword>
<feature type="transmembrane region" description="Helical" evidence="9">
    <location>
        <begin position="428"/>
        <end position="451"/>
    </location>
</feature>
<dbReference type="AlphaFoldDB" id="A0A0E2YZ97"/>
<protein>
    <recommendedName>
        <fullName evidence="9">Magnesium transporter MgtE</fullName>
    </recommendedName>
</protein>
<dbReference type="InterPro" id="IPR006668">
    <property type="entry name" value="Mg_transptr_MgtE_intracell_dom"/>
</dbReference>
<feature type="transmembrane region" description="Helical" evidence="9">
    <location>
        <begin position="363"/>
        <end position="385"/>
    </location>
</feature>
<comment type="similarity">
    <text evidence="2 9">Belongs to the SLC41A transporter family.</text>
</comment>
<dbReference type="CDD" id="cd04606">
    <property type="entry name" value="CBS_pair_Mg_transporter"/>
    <property type="match status" value="1"/>
</dbReference>
<sequence>MLQPTSPERGNEYLNALAAALESGRMVRLRRLLSSLHPAEVAHLLESLPPSTRLLAWRLVGTEHQGVVLSYVGDEVRSDLMDNIAVEDLASLTENLDPDDLANILRELPEAAIEQILHTMDAQNRRRLETVLSYPEDTAGGLMNTDTITVRADVTLDVVHRYLRLLGTLPDTTDSLFVVDREDKYQGILRLTTLLTRKWELTVTEVMSHGVESIPASLPTVEVAQRFEKRDLISAPVVDEEGKLLGRITIDDVVDVIRDEADRSLMNMAGLAEDEDTFAPVLISLRQRSLWLGINLMTAFLAAWVIGLFEATIQKQVALAVLMPIVASMGGIAGSQTLTLIIRATALGYLNQSNTRWLLGKELALGALNGLLWAVVIGVVSAIWFKGIGLGILIGAAIIINLIFAALSGVVIPIFLRRIGADPALAGGVLLTTITDVVGFMAFLGFATLYLV</sequence>
<dbReference type="SMART" id="SM00116">
    <property type="entry name" value="CBS"/>
    <property type="match status" value="1"/>
</dbReference>
<dbReference type="NCBIfam" id="TIGR00400">
    <property type="entry name" value="mgtE"/>
    <property type="match status" value="1"/>
</dbReference>
<organism evidence="11 12">
    <name type="scientific">Nitrosococcus oceani C-27</name>
    <dbReference type="NCBI Taxonomy" id="314279"/>
    <lineage>
        <taxon>Bacteria</taxon>
        <taxon>Pseudomonadati</taxon>
        <taxon>Pseudomonadota</taxon>
        <taxon>Gammaproteobacteria</taxon>
        <taxon>Chromatiales</taxon>
        <taxon>Chromatiaceae</taxon>
        <taxon>Nitrosococcus</taxon>
    </lineage>
</organism>
<evidence type="ECO:0000256" key="2">
    <source>
        <dbReference type="ARBA" id="ARBA00009749"/>
    </source>
</evidence>
<accession>A0A0E2YZ97</accession>
<comment type="function">
    <text evidence="9">Acts as a magnesium transporter.</text>
</comment>
<keyword evidence="8" id="KW-0129">CBS domain</keyword>
<keyword evidence="3 9" id="KW-0813">Transport</keyword>
<dbReference type="InterPro" id="IPR006667">
    <property type="entry name" value="SLC41_membr_dom"/>
</dbReference>
<dbReference type="Pfam" id="PF03448">
    <property type="entry name" value="MgtE_N"/>
    <property type="match status" value="1"/>
</dbReference>
<dbReference type="GO" id="GO:0046872">
    <property type="term" value="F:metal ion binding"/>
    <property type="evidence" value="ECO:0007669"/>
    <property type="project" value="UniProtKB-KW"/>
</dbReference>
<dbReference type="PROSITE" id="PS51371">
    <property type="entry name" value="CBS"/>
    <property type="match status" value="2"/>
</dbReference>
<dbReference type="InterPro" id="IPR006669">
    <property type="entry name" value="MgtE_transporter"/>
</dbReference>
<dbReference type="SUPFAM" id="SSF54631">
    <property type="entry name" value="CBS-domain pair"/>
    <property type="match status" value="1"/>
</dbReference>
<feature type="domain" description="CBS" evidence="10">
    <location>
        <begin position="143"/>
        <end position="205"/>
    </location>
</feature>
<feature type="domain" description="CBS" evidence="10">
    <location>
        <begin position="207"/>
        <end position="263"/>
    </location>
</feature>
<dbReference type="SUPFAM" id="SSF158791">
    <property type="entry name" value="MgtE N-terminal domain-like"/>
    <property type="match status" value="1"/>
</dbReference>
<keyword evidence="4 9" id="KW-0812">Transmembrane</keyword>
<dbReference type="GO" id="GO:0015095">
    <property type="term" value="F:magnesium ion transmembrane transporter activity"/>
    <property type="evidence" value="ECO:0007669"/>
    <property type="project" value="UniProtKB-UniRule"/>
</dbReference>
<dbReference type="SUPFAM" id="SSF161093">
    <property type="entry name" value="MgtE membrane domain-like"/>
    <property type="match status" value="1"/>
</dbReference>
<evidence type="ECO:0000259" key="10">
    <source>
        <dbReference type="PROSITE" id="PS51371"/>
    </source>
</evidence>
<feature type="transmembrane region" description="Helical" evidence="9">
    <location>
        <begin position="391"/>
        <end position="416"/>
    </location>
</feature>
<feature type="transmembrane region" description="Helical" evidence="9">
    <location>
        <begin position="290"/>
        <end position="309"/>
    </location>
</feature>
<dbReference type="InterPro" id="IPR036739">
    <property type="entry name" value="SLC41_membr_dom_sf"/>
</dbReference>
<keyword evidence="6 9" id="KW-1133">Transmembrane helix</keyword>
<keyword evidence="5 9" id="KW-0460">Magnesium</keyword>
<dbReference type="Gene3D" id="1.10.357.20">
    <property type="entry name" value="SLC41 divalent cation transporters, integral membrane domain"/>
    <property type="match status" value="1"/>
</dbReference>
<evidence type="ECO:0000256" key="4">
    <source>
        <dbReference type="ARBA" id="ARBA00022692"/>
    </source>
</evidence>
<dbReference type="PANTHER" id="PTHR43773:SF1">
    <property type="entry name" value="MAGNESIUM TRANSPORTER MGTE"/>
    <property type="match status" value="1"/>
</dbReference>
<proteinExistence type="inferred from homology"/>
<reference evidence="11 12" key="1">
    <citation type="submission" date="2014-07" db="EMBL/GenBank/DDBJ databases">
        <title>Comparative analysis of Nitrosococcus oceani genome inventories of strains from Pacific and Atlantic gyres.</title>
        <authorList>
            <person name="Lim C.K."/>
            <person name="Wang L."/>
            <person name="Sayavedra-Soto L.A."/>
            <person name="Klotz M.G."/>
        </authorList>
    </citation>
    <scope>NUCLEOTIDE SEQUENCE [LARGE SCALE GENOMIC DNA]</scope>
    <source>
        <strain evidence="11 12">C-27</strain>
    </source>
</reference>
<comment type="caution">
    <text evidence="11">The sequence shown here is derived from an EMBL/GenBank/DDBJ whole genome shotgun (WGS) entry which is preliminary data.</text>
</comment>
<dbReference type="Gene3D" id="1.25.60.10">
    <property type="entry name" value="MgtE N-terminal domain-like"/>
    <property type="match status" value="1"/>
</dbReference>
<dbReference type="EMBL" id="JPGN01000085">
    <property type="protein sequence ID" value="KFI18276.1"/>
    <property type="molecule type" value="Genomic_DNA"/>
</dbReference>
<dbReference type="Pfam" id="PF00571">
    <property type="entry name" value="CBS"/>
    <property type="match status" value="2"/>
</dbReference>
<dbReference type="Proteomes" id="UP000028839">
    <property type="component" value="Unassembled WGS sequence"/>
</dbReference>
<dbReference type="InterPro" id="IPR000644">
    <property type="entry name" value="CBS_dom"/>
</dbReference>
<dbReference type="InterPro" id="IPR046342">
    <property type="entry name" value="CBS_dom_sf"/>
</dbReference>
<dbReference type="Pfam" id="PF01769">
    <property type="entry name" value="MgtE"/>
    <property type="match status" value="1"/>
</dbReference>